<proteinExistence type="predicted"/>
<dbReference type="AlphaFoldDB" id="A0A0B7AST9"/>
<name>A0A0B7AST9_9EUPU</name>
<feature type="non-terminal residue" evidence="1">
    <location>
        <position position="1"/>
    </location>
</feature>
<sequence>LTSHTETLLPPRKKTTTVFRRKWRNAKFDVSVYLNGGKMTNFSKWQSPSEVTSLLLN</sequence>
<protein>
    <submittedName>
        <fullName evidence="1">Uncharacterized protein</fullName>
    </submittedName>
</protein>
<reference evidence="1" key="1">
    <citation type="submission" date="2014-12" db="EMBL/GenBank/DDBJ databases">
        <title>Insight into the proteome of Arion vulgaris.</title>
        <authorList>
            <person name="Aradska J."/>
            <person name="Bulat T."/>
            <person name="Smidak R."/>
            <person name="Sarate P."/>
            <person name="Gangsoo J."/>
            <person name="Sialana F."/>
            <person name="Bilban M."/>
            <person name="Lubec G."/>
        </authorList>
    </citation>
    <scope>NUCLEOTIDE SEQUENCE</scope>
    <source>
        <tissue evidence="1">Skin</tissue>
    </source>
</reference>
<gene>
    <name evidence="1" type="primary">ORF134828</name>
</gene>
<dbReference type="EMBL" id="HACG01036166">
    <property type="protein sequence ID" value="CEK83031.1"/>
    <property type="molecule type" value="Transcribed_RNA"/>
</dbReference>
<accession>A0A0B7AST9</accession>
<organism evidence="1">
    <name type="scientific">Arion vulgaris</name>
    <dbReference type="NCBI Taxonomy" id="1028688"/>
    <lineage>
        <taxon>Eukaryota</taxon>
        <taxon>Metazoa</taxon>
        <taxon>Spiralia</taxon>
        <taxon>Lophotrochozoa</taxon>
        <taxon>Mollusca</taxon>
        <taxon>Gastropoda</taxon>
        <taxon>Heterobranchia</taxon>
        <taxon>Euthyneura</taxon>
        <taxon>Panpulmonata</taxon>
        <taxon>Eupulmonata</taxon>
        <taxon>Stylommatophora</taxon>
        <taxon>Helicina</taxon>
        <taxon>Arionoidea</taxon>
        <taxon>Arionidae</taxon>
        <taxon>Arion</taxon>
    </lineage>
</organism>
<evidence type="ECO:0000313" key="1">
    <source>
        <dbReference type="EMBL" id="CEK83031.1"/>
    </source>
</evidence>